<dbReference type="CDD" id="cd18186">
    <property type="entry name" value="BTB_POZ_ZBTB_KLHL-like"/>
    <property type="match status" value="1"/>
</dbReference>
<feature type="domain" description="BTB" evidence="5">
    <location>
        <begin position="380"/>
        <end position="438"/>
    </location>
</feature>
<evidence type="ECO:0000313" key="6">
    <source>
        <dbReference type="EMBL" id="KAL1887330.1"/>
    </source>
</evidence>
<dbReference type="InterPro" id="IPR044515">
    <property type="entry name" value="ABTB1"/>
</dbReference>
<keyword evidence="1" id="KW-0677">Repeat</keyword>
<dbReference type="SUPFAM" id="SSF54695">
    <property type="entry name" value="POZ domain"/>
    <property type="match status" value="2"/>
</dbReference>
<name>A0ABR3YH35_9PEZI</name>
<dbReference type="Pfam" id="PF00651">
    <property type="entry name" value="BTB"/>
    <property type="match status" value="2"/>
</dbReference>
<evidence type="ECO:0000256" key="3">
    <source>
        <dbReference type="PROSITE-ProRule" id="PRU00023"/>
    </source>
</evidence>
<dbReference type="Proteomes" id="UP001583186">
    <property type="component" value="Unassembled WGS sequence"/>
</dbReference>
<dbReference type="InterPro" id="IPR036770">
    <property type="entry name" value="Ankyrin_rpt-contain_sf"/>
</dbReference>
<evidence type="ECO:0000259" key="5">
    <source>
        <dbReference type="PROSITE" id="PS50097"/>
    </source>
</evidence>
<dbReference type="PANTHER" id="PTHR46231">
    <property type="entry name" value="ANKYRIN REPEAT AND BTB/POZ DOMAIN-CONTAINING PROTEIN 1"/>
    <property type="match status" value="1"/>
</dbReference>
<feature type="domain" description="BTB" evidence="5">
    <location>
        <begin position="148"/>
        <end position="220"/>
    </location>
</feature>
<organism evidence="6 7">
    <name type="scientific">Sporothrix stenoceras</name>
    <dbReference type="NCBI Taxonomy" id="5173"/>
    <lineage>
        <taxon>Eukaryota</taxon>
        <taxon>Fungi</taxon>
        <taxon>Dikarya</taxon>
        <taxon>Ascomycota</taxon>
        <taxon>Pezizomycotina</taxon>
        <taxon>Sordariomycetes</taxon>
        <taxon>Sordariomycetidae</taxon>
        <taxon>Ophiostomatales</taxon>
        <taxon>Ophiostomataceae</taxon>
        <taxon>Sporothrix</taxon>
    </lineage>
</organism>
<dbReference type="InterPro" id="IPR000210">
    <property type="entry name" value="BTB/POZ_dom"/>
</dbReference>
<comment type="caution">
    <text evidence="6">The sequence shown here is derived from an EMBL/GenBank/DDBJ whole genome shotgun (WGS) entry which is preliminary data.</text>
</comment>
<evidence type="ECO:0000256" key="4">
    <source>
        <dbReference type="SAM" id="MobiDB-lite"/>
    </source>
</evidence>
<dbReference type="Gene3D" id="1.25.40.20">
    <property type="entry name" value="Ankyrin repeat-containing domain"/>
    <property type="match status" value="1"/>
</dbReference>
<reference evidence="6 7" key="1">
    <citation type="journal article" date="2024" name="IMA Fungus">
        <title>IMA Genome - F19 : A genome assembly and annotation guide to empower mycologists, including annotated draft genome sequences of Ceratocystis pirilliformis, Diaporthe australafricana, Fusarium ophioides, Paecilomyces lecythidis, and Sporothrix stenoceras.</title>
        <authorList>
            <person name="Aylward J."/>
            <person name="Wilson A.M."/>
            <person name="Visagie C.M."/>
            <person name="Spraker J."/>
            <person name="Barnes I."/>
            <person name="Buitendag C."/>
            <person name="Ceriani C."/>
            <person name="Del Mar Angel L."/>
            <person name="du Plessis D."/>
            <person name="Fuchs T."/>
            <person name="Gasser K."/>
            <person name="Kramer D."/>
            <person name="Li W."/>
            <person name="Munsamy K."/>
            <person name="Piso A."/>
            <person name="Price J.L."/>
            <person name="Sonnekus B."/>
            <person name="Thomas C."/>
            <person name="van der Nest A."/>
            <person name="van Dijk A."/>
            <person name="van Heerden A."/>
            <person name="van Vuuren N."/>
            <person name="Yilmaz N."/>
            <person name="Duong T.A."/>
            <person name="van der Merwe N.A."/>
            <person name="Wingfield M.J."/>
            <person name="Wingfield B.D."/>
        </authorList>
    </citation>
    <scope>NUCLEOTIDE SEQUENCE [LARGE SCALE GENOMIC DNA]</scope>
    <source>
        <strain evidence="6 7">CMW 5346</strain>
    </source>
</reference>
<dbReference type="EMBL" id="JAWCUI010000127">
    <property type="protein sequence ID" value="KAL1887330.1"/>
    <property type="molecule type" value="Genomic_DNA"/>
</dbReference>
<evidence type="ECO:0000313" key="7">
    <source>
        <dbReference type="Proteomes" id="UP001583186"/>
    </source>
</evidence>
<protein>
    <recommendedName>
        <fullName evidence="5">BTB domain-containing protein</fullName>
    </recommendedName>
</protein>
<evidence type="ECO:0000256" key="1">
    <source>
        <dbReference type="ARBA" id="ARBA00022737"/>
    </source>
</evidence>
<evidence type="ECO:0000256" key="2">
    <source>
        <dbReference type="ARBA" id="ARBA00023043"/>
    </source>
</evidence>
<dbReference type="PROSITE" id="PS50088">
    <property type="entry name" value="ANK_REPEAT"/>
    <property type="match status" value="1"/>
</dbReference>
<dbReference type="PROSITE" id="PS50097">
    <property type="entry name" value="BTB"/>
    <property type="match status" value="2"/>
</dbReference>
<dbReference type="SUPFAM" id="SSF48403">
    <property type="entry name" value="Ankyrin repeat"/>
    <property type="match status" value="1"/>
</dbReference>
<keyword evidence="2 3" id="KW-0040">ANK repeat</keyword>
<dbReference type="InterPro" id="IPR011333">
    <property type="entry name" value="SKP1/BTB/POZ_sf"/>
</dbReference>
<dbReference type="Pfam" id="PF12796">
    <property type="entry name" value="Ank_2"/>
    <property type="match status" value="1"/>
</dbReference>
<dbReference type="CDD" id="cd18497">
    <property type="entry name" value="BACK_ABTB1_BPOZ"/>
    <property type="match status" value="1"/>
</dbReference>
<gene>
    <name evidence="6" type="ORF">Sste5346_010288</name>
</gene>
<accession>A0ABR3YH35</accession>
<dbReference type="InterPro" id="IPR002110">
    <property type="entry name" value="Ankyrin_rpt"/>
</dbReference>
<feature type="region of interest" description="Disordered" evidence="4">
    <location>
        <begin position="321"/>
        <end position="374"/>
    </location>
</feature>
<dbReference type="SMART" id="SM00225">
    <property type="entry name" value="BTB"/>
    <property type="match status" value="2"/>
</dbReference>
<proteinExistence type="predicted"/>
<dbReference type="Gene3D" id="3.30.710.10">
    <property type="entry name" value="Potassium Channel Kv1.1, Chain A"/>
    <property type="match status" value="2"/>
</dbReference>
<dbReference type="PROSITE" id="PS50297">
    <property type="entry name" value="ANK_REP_REGION"/>
    <property type="match status" value="1"/>
</dbReference>
<feature type="repeat" description="ANK" evidence="3">
    <location>
        <begin position="67"/>
        <end position="92"/>
    </location>
</feature>
<sequence>MAMPKGQLEAKLKEEHELIDSGVLREENPLDLTEDFGFFLEACRRGDLKECQNYILGGVNINGKDEYDYTPLIVASLCGHYEVAQLLLESGALAERNTFQGERCLYNALNDRIRNLLLQYDYSKSADPLQPWSSHITSLLSRTEPKTSDITLTASADGPRLTSEEFQLHKFFLAARTPYFHRKLTEAPDMASWKLSSNIAAAAFRIVLHYLYLDDITPHTASLSDDEEALFRSIDKITKQLEVEQLWEAMLVGNDRRLARQRYQDEVERAQQQVDAFFRQHVLGNKMVVETSKVNEVKWPHDNFIFADCLLCAEETTDEEAAADETGNDTIAAPERTNSIPIGPAANGASTPPVLRENGTSDTKTNGARAPRKPRRSVLYPAHKALLVRADYFATMFSSAFLEAQASVHLRIIKVDCAPEVLEIVLSFLYTEQADIPLELALDVLYMADMLFLEKLKTKAAVIISTLGSGNRNVLIDPTHQEGTDAQEENEINVYDVLRAAWDLKVQRLEDFAARFLAARLEHYIDEEAFADLVKESASRLKTRHETDTIELIDDIRYFLSERFRLRFEDVALSDIEDEDEVEAEAKAAAAAAAAAVVAVDAAEGGVKEAAENGDDQNAVPVVAAAETTQPPAAGIIRTLDGNIVEDEFDSDALNYQILLGKIDSLLQRLGLDA</sequence>
<dbReference type="PANTHER" id="PTHR46231:SF1">
    <property type="entry name" value="ANKYRIN REPEAT AND BTB_POZ DOMAIN-CONTAINING PROTEIN 1"/>
    <property type="match status" value="1"/>
</dbReference>
<keyword evidence="7" id="KW-1185">Reference proteome</keyword>